<feature type="domain" description="EamA" evidence="2">
    <location>
        <begin position="7"/>
        <end position="138"/>
    </location>
</feature>
<evidence type="ECO:0000313" key="4">
    <source>
        <dbReference type="Proteomes" id="UP000053911"/>
    </source>
</evidence>
<dbReference type="PANTHER" id="PTHR22911">
    <property type="entry name" value="ACYL-MALONYL CONDENSING ENZYME-RELATED"/>
    <property type="match status" value="1"/>
</dbReference>
<gene>
    <name evidence="3" type="ORF">XD54_1265</name>
</gene>
<keyword evidence="1" id="KW-1133">Transmembrane helix</keyword>
<sequence length="285" mass="31607">MLQGRVKIILSMLIWGSVGIFARYSGLDGLRLAFYRVLLGSLVLIFVHSLKDIMWAKKAFLAVRHKLLLLCFLGLVLALNWVFFFSAVIYTDIAKATLIYYLAPILVVVLSSVFLRERITRKRLFLVFLAFLGALIIGTQAEFSLGNRDFLGVVFALLGAIFYASVTVLGRYLKDVDSTYLTFFQLLFATLILFPVLVGVGTFHVTSSSLAIILIIAIFHTVVALFIYMDGLKEVEANEAAILSYLDPLSAIVYAAILFGEIPTFKTVIGGSLILVASLLDIKMR</sequence>
<feature type="transmembrane region" description="Helical" evidence="1">
    <location>
        <begin position="33"/>
        <end position="55"/>
    </location>
</feature>
<dbReference type="OMA" id="VFIWGFT"/>
<dbReference type="AlphaFoldDB" id="A0A101EL97"/>
<evidence type="ECO:0000313" key="3">
    <source>
        <dbReference type="EMBL" id="KUK17442.1"/>
    </source>
</evidence>
<dbReference type="InterPro" id="IPR037185">
    <property type="entry name" value="EmrE-like"/>
</dbReference>
<proteinExistence type="predicted"/>
<dbReference type="GO" id="GO:0016020">
    <property type="term" value="C:membrane"/>
    <property type="evidence" value="ECO:0007669"/>
    <property type="project" value="InterPro"/>
</dbReference>
<dbReference type="RefSeq" id="WP_015850032.1">
    <property type="nucleotide sequence ID" value="NZ_LGFD01000023.1"/>
</dbReference>
<feature type="transmembrane region" description="Helical" evidence="1">
    <location>
        <begin position="209"/>
        <end position="228"/>
    </location>
</feature>
<feature type="transmembrane region" description="Helical" evidence="1">
    <location>
        <begin position="7"/>
        <end position="27"/>
    </location>
</feature>
<evidence type="ECO:0000256" key="1">
    <source>
        <dbReference type="SAM" id="Phobius"/>
    </source>
</evidence>
<reference evidence="4" key="1">
    <citation type="journal article" date="2015" name="MBio">
        <title>Genome-Resolved Metagenomic Analysis Reveals Roles for Candidate Phyla and Other Microbial Community Members in Biogeochemical Transformations in Oil Reservoirs.</title>
        <authorList>
            <person name="Hu P."/>
            <person name="Tom L."/>
            <person name="Singh A."/>
            <person name="Thomas B.C."/>
            <person name="Baker B.J."/>
            <person name="Piceno Y.M."/>
            <person name="Andersen G.L."/>
            <person name="Banfield J.F."/>
        </authorList>
    </citation>
    <scope>NUCLEOTIDE SEQUENCE [LARGE SCALE GENOMIC DNA]</scope>
</reference>
<evidence type="ECO:0000259" key="2">
    <source>
        <dbReference type="Pfam" id="PF00892"/>
    </source>
</evidence>
<dbReference type="Proteomes" id="UP000053911">
    <property type="component" value="Unassembled WGS sequence"/>
</dbReference>
<protein>
    <submittedName>
        <fullName evidence="3">Permease, drug/metabolite transporter (DMT) superfamily</fullName>
    </submittedName>
</protein>
<dbReference type="EMBL" id="LGFD01000023">
    <property type="protein sequence ID" value="KUK17442.1"/>
    <property type="molecule type" value="Genomic_DNA"/>
</dbReference>
<keyword evidence="1" id="KW-0812">Transmembrane</keyword>
<name>A0A101EL97_9EURY</name>
<dbReference type="Pfam" id="PF00892">
    <property type="entry name" value="EamA"/>
    <property type="match status" value="2"/>
</dbReference>
<feature type="transmembrane region" description="Helical" evidence="1">
    <location>
        <begin position="153"/>
        <end position="173"/>
    </location>
</feature>
<feature type="transmembrane region" description="Helical" evidence="1">
    <location>
        <begin position="96"/>
        <end position="115"/>
    </location>
</feature>
<accession>A0A101EL97</accession>
<dbReference type="GeneID" id="8096775"/>
<dbReference type="PATRIC" id="fig|172049.5.peg.91"/>
<keyword evidence="1" id="KW-0472">Membrane</keyword>
<dbReference type="PANTHER" id="PTHR22911:SF102">
    <property type="entry name" value="MEMBRANE PROTEIN"/>
    <property type="match status" value="1"/>
</dbReference>
<feature type="domain" description="EamA" evidence="2">
    <location>
        <begin position="151"/>
        <end position="280"/>
    </location>
</feature>
<feature type="transmembrane region" description="Helical" evidence="1">
    <location>
        <begin position="180"/>
        <end position="203"/>
    </location>
</feature>
<feature type="transmembrane region" description="Helical" evidence="1">
    <location>
        <begin position="124"/>
        <end position="141"/>
    </location>
</feature>
<dbReference type="SUPFAM" id="SSF103481">
    <property type="entry name" value="Multidrug resistance efflux transporter EmrE"/>
    <property type="match status" value="2"/>
</dbReference>
<dbReference type="InterPro" id="IPR000620">
    <property type="entry name" value="EamA_dom"/>
</dbReference>
<feature type="transmembrane region" description="Helical" evidence="1">
    <location>
        <begin position="67"/>
        <end position="90"/>
    </location>
</feature>
<organism evidence="3 4">
    <name type="scientific">Thermococcus sibiricus</name>
    <dbReference type="NCBI Taxonomy" id="172049"/>
    <lineage>
        <taxon>Archaea</taxon>
        <taxon>Methanobacteriati</taxon>
        <taxon>Methanobacteriota</taxon>
        <taxon>Thermococci</taxon>
        <taxon>Thermococcales</taxon>
        <taxon>Thermococcaceae</taxon>
        <taxon>Thermococcus</taxon>
    </lineage>
</organism>
<comment type="caution">
    <text evidence="3">The sequence shown here is derived from an EMBL/GenBank/DDBJ whole genome shotgun (WGS) entry which is preliminary data.</text>
</comment>
<feature type="transmembrane region" description="Helical" evidence="1">
    <location>
        <begin position="240"/>
        <end position="259"/>
    </location>
</feature>